<dbReference type="PANTHER" id="PTHR21021:SF16">
    <property type="entry name" value="TIP41-LIKE PROTEIN"/>
    <property type="match status" value="1"/>
</dbReference>
<protein>
    <recommendedName>
        <fullName evidence="2">TIP41-like protein</fullName>
    </recommendedName>
</protein>
<keyword evidence="4" id="KW-1185">Reference proteome</keyword>
<dbReference type="EMBL" id="KZ308154">
    <property type="protein sequence ID" value="KAG8223203.1"/>
    <property type="molecule type" value="Genomic_DNA"/>
</dbReference>
<dbReference type="InterPro" id="IPR007303">
    <property type="entry name" value="TIP41-like"/>
</dbReference>
<dbReference type="Pfam" id="PF04176">
    <property type="entry name" value="TIP41"/>
    <property type="match status" value="1"/>
</dbReference>
<proteinExistence type="inferred from homology"/>
<comment type="caution">
    <text evidence="3">The sequence shown here is derived from an EMBL/GenBank/DDBJ whole genome shotgun (WGS) entry which is preliminary data.</text>
</comment>
<reference evidence="3" key="2">
    <citation type="submission" date="2017-10" db="EMBL/GenBank/DDBJ databases">
        <title>Ladona fulva Genome sequencing and assembly.</title>
        <authorList>
            <person name="Murali S."/>
            <person name="Richards S."/>
            <person name="Bandaranaike D."/>
            <person name="Bellair M."/>
            <person name="Blankenburg K."/>
            <person name="Chao H."/>
            <person name="Dinh H."/>
            <person name="Doddapaneni H."/>
            <person name="Dugan-Rocha S."/>
            <person name="Elkadiri S."/>
            <person name="Gnanaolivu R."/>
            <person name="Hernandez B."/>
            <person name="Skinner E."/>
            <person name="Javaid M."/>
            <person name="Lee S."/>
            <person name="Li M."/>
            <person name="Ming W."/>
            <person name="Munidasa M."/>
            <person name="Muniz J."/>
            <person name="Nguyen L."/>
            <person name="Hughes D."/>
            <person name="Osuji N."/>
            <person name="Pu L.-L."/>
            <person name="Puazo M."/>
            <person name="Qu C."/>
            <person name="Quiroz J."/>
            <person name="Raj R."/>
            <person name="Weissenberger G."/>
            <person name="Xin Y."/>
            <person name="Zou X."/>
            <person name="Han Y."/>
            <person name="Worley K."/>
            <person name="Muzny D."/>
            <person name="Gibbs R."/>
        </authorList>
    </citation>
    <scope>NUCLEOTIDE SEQUENCE</scope>
    <source>
        <strain evidence="3">Sampled in the wild</strain>
    </source>
</reference>
<accession>A0A8K0NVD1</accession>
<dbReference type="Proteomes" id="UP000792457">
    <property type="component" value="Unassembled WGS sequence"/>
</dbReference>
<evidence type="ECO:0000313" key="4">
    <source>
        <dbReference type="Proteomes" id="UP000792457"/>
    </source>
</evidence>
<evidence type="ECO:0000313" key="3">
    <source>
        <dbReference type="EMBL" id="KAG8223203.1"/>
    </source>
</evidence>
<organism evidence="3 4">
    <name type="scientific">Ladona fulva</name>
    <name type="common">Scarce chaser dragonfly</name>
    <name type="synonym">Libellula fulva</name>
    <dbReference type="NCBI Taxonomy" id="123851"/>
    <lineage>
        <taxon>Eukaryota</taxon>
        <taxon>Metazoa</taxon>
        <taxon>Ecdysozoa</taxon>
        <taxon>Arthropoda</taxon>
        <taxon>Hexapoda</taxon>
        <taxon>Insecta</taxon>
        <taxon>Pterygota</taxon>
        <taxon>Palaeoptera</taxon>
        <taxon>Odonata</taxon>
        <taxon>Epiprocta</taxon>
        <taxon>Anisoptera</taxon>
        <taxon>Libelluloidea</taxon>
        <taxon>Libellulidae</taxon>
        <taxon>Ladona</taxon>
    </lineage>
</organism>
<evidence type="ECO:0000256" key="1">
    <source>
        <dbReference type="ARBA" id="ARBA00006658"/>
    </source>
</evidence>
<dbReference type="OrthoDB" id="10253878at2759"/>
<dbReference type="GO" id="GO:0005829">
    <property type="term" value="C:cytosol"/>
    <property type="evidence" value="ECO:0007669"/>
    <property type="project" value="TreeGrafter"/>
</dbReference>
<dbReference type="AlphaFoldDB" id="A0A8K0NVD1"/>
<name>A0A8K0NVD1_LADFU</name>
<gene>
    <name evidence="3" type="ORF">J437_LFUL000369</name>
</gene>
<evidence type="ECO:0000256" key="2">
    <source>
        <dbReference type="ARBA" id="ARBA00018951"/>
    </source>
</evidence>
<dbReference type="InterPro" id="IPR051330">
    <property type="entry name" value="Phosphatase_reg/MetRdx"/>
</dbReference>
<sequence>MTDSCKSNVDIQRFPVSSEECTFHPWTIKYEQSHILHSKCPKGGDCKDEVCAFCEYSRKIPLPQLPDMVFPKNILILKHVNGCELNFNPLDALMLVSNEPMSLEIACAEEWKESRQDSGYLGRMIKPFDWTFTTEYKGTLNGSWNVETTAERIDMDKLKVKKAILFYHDLTLFEDELHDNGCAVCSVKIVSDNRVMPNEFFILHRYFLRIDGVLIRICDTRIYHDFETNYLLREFTSRQSSIRDLKVPASMLTDPNAVAPHVPLLKSLYEKISFLQPSGEK</sequence>
<dbReference type="PANTHER" id="PTHR21021">
    <property type="entry name" value="GAF/PUTATIVE CYTOSKELETAL PROTEIN"/>
    <property type="match status" value="1"/>
</dbReference>
<comment type="similarity">
    <text evidence="1">Belongs to the TIP41 family.</text>
</comment>
<dbReference type="GO" id="GO:0031929">
    <property type="term" value="P:TOR signaling"/>
    <property type="evidence" value="ECO:0007669"/>
    <property type="project" value="TreeGrafter"/>
</dbReference>
<reference evidence="3" key="1">
    <citation type="submission" date="2013-04" db="EMBL/GenBank/DDBJ databases">
        <authorList>
            <person name="Qu J."/>
            <person name="Murali S.C."/>
            <person name="Bandaranaike D."/>
            <person name="Bellair M."/>
            <person name="Blankenburg K."/>
            <person name="Chao H."/>
            <person name="Dinh H."/>
            <person name="Doddapaneni H."/>
            <person name="Downs B."/>
            <person name="Dugan-Rocha S."/>
            <person name="Elkadiri S."/>
            <person name="Gnanaolivu R.D."/>
            <person name="Hernandez B."/>
            <person name="Javaid M."/>
            <person name="Jayaseelan J.C."/>
            <person name="Lee S."/>
            <person name="Li M."/>
            <person name="Ming W."/>
            <person name="Munidasa M."/>
            <person name="Muniz J."/>
            <person name="Nguyen L."/>
            <person name="Ongeri F."/>
            <person name="Osuji N."/>
            <person name="Pu L.-L."/>
            <person name="Puazo M."/>
            <person name="Qu C."/>
            <person name="Quiroz J."/>
            <person name="Raj R."/>
            <person name="Weissenberger G."/>
            <person name="Xin Y."/>
            <person name="Zou X."/>
            <person name="Han Y."/>
            <person name="Richards S."/>
            <person name="Worley K."/>
            <person name="Muzny D."/>
            <person name="Gibbs R."/>
        </authorList>
    </citation>
    <scope>NUCLEOTIDE SEQUENCE</scope>
    <source>
        <strain evidence="3">Sampled in the wild</strain>
    </source>
</reference>